<reference evidence="2 3" key="1">
    <citation type="submission" date="2020-10" db="EMBL/GenBank/DDBJ databases">
        <authorList>
            <person name="Sedaghatjoo S."/>
        </authorList>
    </citation>
    <scope>NUCLEOTIDE SEQUENCE [LARGE SCALE GENOMIC DNA]</scope>
    <source>
        <strain evidence="2 3">LLFL</strain>
    </source>
</reference>
<protein>
    <submittedName>
        <fullName evidence="2">Uncharacterized protein</fullName>
    </submittedName>
</protein>
<feature type="region of interest" description="Disordered" evidence="1">
    <location>
        <begin position="479"/>
        <end position="503"/>
    </location>
</feature>
<feature type="region of interest" description="Disordered" evidence="1">
    <location>
        <begin position="361"/>
        <end position="456"/>
    </location>
</feature>
<feature type="compositionally biased region" description="Low complexity" evidence="1">
    <location>
        <begin position="386"/>
        <end position="395"/>
    </location>
</feature>
<name>A0A9N8LFR7_9BASI</name>
<feature type="compositionally biased region" description="Basic and acidic residues" evidence="1">
    <location>
        <begin position="427"/>
        <end position="439"/>
    </location>
</feature>
<dbReference type="Proteomes" id="UP000836404">
    <property type="component" value="Unassembled WGS sequence"/>
</dbReference>
<feature type="compositionally biased region" description="Polar residues" evidence="1">
    <location>
        <begin position="490"/>
        <end position="503"/>
    </location>
</feature>
<feature type="compositionally biased region" description="Acidic residues" evidence="1">
    <location>
        <begin position="440"/>
        <end position="450"/>
    </location>
</feature>
<feature type="compositionally biased region" description="Basic residues" evidence="1">
    <location>
        <begin position="408"/>
        <end position="426"/>
    </location>
</feature>
<feature type="compositionally biased region" description="Basic and acidic residues" evidence="1">
    <location>
        <begin position="1"/>
        <end position="11"/>
    </location>
</feature>
<sequence>MSDKTPPRDQLEPDEAPQPSPRISISARAYADLRSDIKFLRSDNADLRQHNHQLNSIVSDRGAPARVDPEPATAEALHPFLAAASGVQRPRPSMTGASIQTSSSELPRSSSAYSAAELLRGLGVVNKTQNNGPLSRTGSSVSNFGGASGSGSSRDKATVHFSNDCIYLLPWWGTLGQRIATDNFTPVLAQWGCILNSPSLSRNASADQVWDFVVESFGRFGEDLKTYSFAWCATSKQNHFLTEYHSTPGTPFYPTAADLERAYKTKQAYIECTRPSEPTSDPSSQLPPLRVAFQREVYQAPSGTTSTCAACKATMPKHRFEAHRCSMISAVKLEVKKEGKGEGSLGSKGKGKEVYPADAIVISSDEDDGRGHDDESSVRGGEKTKSSSASAGKGNNLKKKSNIVVARMAHKGKRGRANKGASKKKKAGGDGHEQEKVGEAEDMEDGEEEEISPKSMCPLCDRLIEVEYFSEVEDEPVMADEVSKNRGSAAMSQHVGNGITSAA</sequence>
<comment type="caution">
    <text evidence="2">The sequence shown here is derived from an EMBL/GenBank/DDBJ whole genome shotgun (WGS) entry which is preliminary data.</text>
</comment>
<feature type="region of interest" description="Disordered" evidence="1">
    <location>
        <begin position="1"/>
        <end position="24"/>
    </location>
</feature>
<dbReference type="AlphaFoldDB" id="A0A9N8LFR7"/>
<gene>
    <name evidence="2" type="ORF">JKILLFL_G9290</name>
</gene>
<evidence type="ECO:0000256" key="1">
    <source>
        <dbReference type="SAM" id="MobiDB-lite"/>
    </source>
</evidence>
<dbReference type="EMBL" id="CAJHJF010001460">
    <property type="protein sequence ID" value="CAD6916830.1"/>
    <property type="molecule type" value="Genomic_DNA"/>
</dbReference>
<feature type="compositionally biased region" description="Polar residues" evidence="1">
    <location>
        <begin position="95"/>
        <end position="110"/>
    </location>
</feature>
<keyword evidence="3" id="KW-1185">Reference proteome</keyword>
<accession>A0A9N8LFR7</accession>
<feature type="compositionally biased region" description="Basic and acidic residues" evidence="1">
    <location>
        <begin position="369"/>
        <end position="385"/>
    </location>
</feature>
<evidence type="ECO:0000313" key="3">
    <source>
        <dbReference type="Proteomes" id="UP000836404"/>
    </source>
</evidence>
<evidence type="ECO:0000313" key="2">
    <source>
        <dbReference type="EMBL" id="CAD6916830.1"/>
    </source>
</evidence>
<organism evidence="2 3">
    <name type="scientific">Tilletia laevis</name>
    <dbReference type="NCBI Taxonomy" id="157183"/>
    <lineage>
        <taxon>Eukaryota</taxon>
        <taxon>Fungi</taxon>
        <taxon>Dikarya</taxon>
        <taxon>Basidiomycota</taxon>
        <taxon>Ustilaginomycotina</taxon>
        <taxon>Exobasidiomycetes</taxon>
        <taxon>Tilletiales</taxon>
        <taxon>Tilletiaceae</taxon>
        <taxon>Tilletia</taxon>
    </lineage>
</organism>
<proteinExistence type="predicted"/>
<feature type="region of interest" description="Disordered" evidence="1">
    <location>
        <begin position="83"/>
        <end position="110"/>
    </location>
</feature>
<feature type="region of interest" description="Disordered" evidence="1">
    <location>
        <begin position="129"/>
        <end position="155"/>
    </location>
</feature>